<evidence type="ECO:0000256" key="1">
    <source>
        <dbReference type="SAM" id="MobiDB-lite"/>
    </source>
</evidence>
<feature type="chain" id="PRO_5001485997" description="Secreted protein" evidence="2">
    <location>
        <begin position="23"/>
        <end position="78"/>
    </location>
</feature>
<proteinExistence type="predicted"/>
<dbReference type="Proteomes" id="UP000024635">
    <property type="component" value="Unassembled WGS sequence"/>
</dbReference>
<gene>
    <name evidence="3" type="primary">Acey_s0308.g2045</name>
    <name evidence="3" type="ORF">Y032_0308g2045</name>
</gene>
<sequence>MIRSIILLFISGKLTLLSEILTESWLYEVEIEATLSVWIQLLINVNLRQQMFKTFSTSKATKPNRKSAFTSTSERVAS</sequence>
<organism evidence="3 4">
    <name type="scientific">Ancylostoma ceylanicum</name>
    <dbReference type="NCBI Taxonomy" id="53326"/>
    <lineage>
        <taxon>Eukaryota</taxon>
        <taxon>Metazoa</taxon>
        <taxon>Ecdysozoa</taxon>
        <taxon>Nematoda</taxon>
        <taxon>Chromadorea</taxon>
        <taxon>Rhabditida</taxon>
        <taxon>Rhabditina</taxon>
        <taxon>Rhabditomorpha</taxon>
        <taxon>Strongyloidea</taxon>
        <taxon>Ancylostomatidae</taxon>
        <taxon>Ancylostomatinae</taxon>
        <taxon>Ancylostoma</taxon>
    </lineage>
</organism>
<dbReference type="EMBL" id="JARK01001644">
    <property type="protein sequence ID" value="EYB84867.1"/>
    <property type="molecule type" value="Genomic_DNA"/>
</dbReference>
<name>A0A016S3F4_9BILA</name>
<comment type="caution">
    <text evidence="3">The sequence shown here is derived from an EMBL/GenBank/DDBJ whole genome shotgun (WGS) entry which is preliminary data.</text>
</comment>
<evidence type="ECO:0000313" key="4">
    <source>
        <dbReference type="Proteomes" id="UP000024635"/>
    </source>
</evidence>
<reference evidence="4" key="1">
    <citation type="journal article" date="2015" name="Nat. Genet.">
        <title>The genome and transcriptome of the zoonotic hookworm Ancylostoma ceylanicum identify infection-specific gene families.</title>
        <authorList>
            <person name="Schwarz E.M."/>
            <person name="Hu Y."/>
            <person name="Antoshechkin I."/>
            <person name="Miller M.M."/>
            <person name="Sternberg P.W."/>
            <person name="Aroian R.V."/>
        </authorList>
    </citation>
    <scope>NUCLEOTIDE SEQUENCE</scope>
    <source>
        <strain evidence="4">HY135</strain>
    </source>
</reference>
<evidence type="ECO:0008006" key="5">
    <source>
        <dbReference type="Google" id="ProtNLM"/>
    </source>
</evidence>
<dbReference type="AlphaFoldDB" id="A0A016S3F4"/>
<accession>A0A016S3F4</accession>
<protein>
    <recommendedName>
        <fullName evidence="5">Secreted protein</fullName>
    </recommendedName>
</protein>
<feature type="region of interest" description="Disordered" evidence="1">
    <location>
        <begin position="58"/>
        <end position="78"/>
    </location>
</feature>
<evidence type="ECO:0000313" key="3">
    <source>
        <dbReference type="EMBL" id="EYB84867.1"/>
    </source>
</evidence>
<feature type="signal peptide" evidence="2">
    <location>
        <begin position="1"/>
        <end position="22"/>
    </location>
</feature>
<keyword evidence="2" id="KW-0732">Signal</keyword>
<keyword evidence="4" id="KW-1185">Reference proteome</keyword>
<evidence type="ECO:0000256" key="2">
    <source>
        <dbReference type="SAM" id="SignalP"/>
    </source>
</evidence>